<dbReference type="GO" id="GO:0016740">
    <property type="term" value="F:transferase activity"/>
    <property type="evidence" value="ECO:0007669"/>
    <property type="project" value="UniProtKB-KW"/>
</dbReference>
<evidence type="ECO:0000313" key="1">
    <source>
        <dbReference type="EMBL" id="SHJ70859.1"/>
    </source>
</evidence>
<dbReference type="Gene3D" id="3.90.550.10">
    <property type="entry name" value="Spore Coat Polysaccharide Biosynthesis Protein SpsA, Chain A"/>
    <property type="match status" value="1"/>
</dbReference>
<gene>
    <name evidence="1" type="ORF">SAMN04488007_1170</name>
</gene>
<sequence>MEYDNLSPIILFTYNRLEELKQTIAALQNNKLANNSILYVYSDGAKTANDNIAVDAVRDFLKTVSGFKDVILKFSEKNKGLAPSIIEGVTTILEKHGKVIVLEDDLLVSDNFLSFMNSGLDYYYKNPSILSICGYNMKVEKQKADNYLFDMFFAKRSSSWGWATWKNKWKGIDWNVEDYDAFSQNREQRKAFNECGSDMFGMLKRQQQGKINSWAVRYNYHQFKNDLWSVFPITSKVKNIGFSSEATHTNQKYSRFDVNLDKSGKTDFKFTEEIVLDIDIQKQFKDVNSIKNRIIYKIKNLF</sequence>
<protein>
    <submittedName>
        <fullName evidence="1">Glycosyl transferase family 2</fullName>
    </submittedName>
</protein>
<dbReference type="STRING" id="228958.SAMN04488007_1170"/>
<organism evidence="1 2">
    <name type="scientific">Maribacter aquivivus</name>
    <dbReference type="NCBI Taxonomy" id="228958"/>
    <lineage>
        <taxon>Bacteria</taxon>
        <taxon>Pseudomonadati</taxon>
        <taxon>Bacteroidota</taxon>
        <taxon>Flavobacteriia</taxon>
        <taxon>Flavobacteriales</taxon>
        <taxon>Flavobacteriaceae</taxon>
        <taxon>Maribacter</taxon>
    </lineage>
</organism>
<keyword evidence="1" id="KW-0808">Transferase</keyword>
<dbReference type="RefSeq" id="WP_073242074.1">
    <property type="nucleotide sequence ID" value="NZ_FQZX01000001.1"/>
</dbReference>
<proteinExistence type="predicted"/>
<dbReference type="AlphaFoldDB" id="A0A1M6LI42"/>
<dbReference type="Proteomes" id="UP000184314">
    <property type="component" value="Unassembled WGS sequence"/>
</dbReference>
<dbReference type="OrthoDB" id="9785375at2"/>
<name>A0A1M6LI42_9FLAO</name>
<dbReference type="EMBL" id="FQZX01000001">
    <property type="protein sequence ID" value="SHJ70859.1"/>
    <property type="molecule type" value="Genomic_DNA"/>
</dbReference>
<evidence type="ECO:0000313" key="2">
    <source>
        <dbReference type="Proteomes" id="UP000184314"/>
    </source>
</evidence>
<dbReference type="SUPFAM" id="SSF53448">
    <property type="entry name" value="Nucleotide-diphospho-sugar transferases"/>
    <property type="match status" value="1"/>
</dbReference>
<dbReference type="InterPro" id="IPR029044">
    <property type="entry name" value="Nucleotide-diphossugar_trans"/>
</dbReference>
<reference evidence="2" key="1">
    <citation type="submission" date="2016-11" db="EMBL/GenBank/DDBJ databases">
        <authorList>
            <person name="Varghese N."/>
            <person name="Submissions S."/>
        </authorList>
    </citation>
    <scope>NUCLEOTIDE SEQUENCE [LARGE SCALE GENOMIC DNA]</scope>
    <source>
        <strain evidence="2">DSM 16478</strain>
    </source>
</reference>
<keyword evidence="2" id="KW-1185">Reference proteome</keyword>
<accession>A0A1M6LI42</accession>